<dbReference type="AlphaFoldDB" id="A0A1S1Z614"/>
<protein>
    <submittedName>
        <fullName evidence="1">Uncharacterized protein</fullName>
    </submittedName>
</protein>
<sequence length="117" mass="13624">MFDTNLEIDAIGNYSVDGHNPWDEESKYSGSLQIQKNDNQYHLDWAVGISNIYQKGIGKVIKNFLVVHFDYKDKEHTFKGLVIYRQIDKDTLAGFWIEEGIFEVGFECLKLKNRGFQ</sequence>
<organism evidence="1 2">
    <name type="scientific">Flammeovirga pacifica</name>
    <dbReference type="NCBI Taxonomy" id="915059"/>
    <lineage>
        <taxon>Bacteria</taxon>
        <taxon>Pseudomonadati</taxon>
        <taxon>Bacteroidota</taxon>
        <taxon>Cytophagia</taxon>
        <taxon>Cytophagales</taxon>
        <taxon>Flammeovirgaceae</taxon>
        <taxon>Flammeovirga</taxon>
    </lineage>
</organism>
<gene>
    <name evidence="1" type="ORF">NH26_18265</name>
</gene>
<dbReference type="STRING" id="915059.NH26_18265"/>
<evidence type="ECO:0000313" key="2">
    <source>
        <dbReference type="Proteomes" id="UP000179797"/>
    </source>
</evidence>
<comment type="caution">
    <text evidence="1">The sequence shown here is derived from an EMBL/GenBank/DDBJ whole genome shotgun (WGS) entry which is preliminary data.</text>
</comment>
<name>A0A1S1Z614_FLAPC</name>
<dbReference type="Proteomes" id="UP000179797">
    <property type="component" value="Unassembled WGS sequence"/>
</dbReference>
<keyword evidence="2" id="KW-1185">Reference proteome</keyword>
<accession>A0A1S1Z614</accession>
<proteinExistence type="predicted"/>
<evidence type="ECO:0000313" key="1">
    <source>
        <dbReference type="EMBL" id="OHX68617.1"/>
    </source>
</evidence>
<reference evidence="1 2" key="1">
    <citation type="journal article" date="2012" name="Int. J. Syst. Evol. Microbiol.">
        <title>Flammeovirga pacifica sp. nov., isolated from deep-sea sediment.</title>
        <authorList>
            <person name="Xu H."/>
            <person name="Fu Y."/>
            <person name="Yang N."/>
            <person name="Ding Z."/>
            <person name="Lai Q."/>
            <person name="Zeng R."/>
        </authorList>
    </citation>
    <scope>NUCLEOTIDE SEQUENCE [LARGE SCALE GENOMIC DNA]</scope>
    <source>
        <strain evidence="2">DSM 24597 / LMG 26175 / WPAGA1</strain>
    </source>
</reference>
<dbReference type="EMBL" id="JRYR02000001">
    <property type="protein sequence ID" value="OHX68617.1"/>
    <property type="molecule type" value="Genomic_DNA"/>
</dbReference>